<reference evidence="3 5" key="1">
    <citation type="submission" date="2023-05" db="EMBL/GenBank/DDBJ databases">
        <title>Metabolic capabilities are highly conserved among human nasal-associated Corynebacterium species in pangenomic analyses.</title>
        <authorList>
            <person name="Tran T.H."/>
            <person name="Roberts A.Q."/>
            <person name="Escapa I.F."/>
            <person name="Gao W."/>
            <person name="Conlan S."/>
            <person name="Kong H."/>
            <person name="Segre J.A."/>
            <person name="Kelly M.S."/>
            <person name="Lemon K.P."/>
        </authorList>
    </citation>
    <scope>NUCLEOTIDE SEQUENCE</scope>
    <source>
        <strain evidence="3">KPL2654</strain>
        <strain evidence="2 5">KPL2811</strain>
    </source>
</reference>
<feature type="region of interest" description="Disordered" evidence="1">
    <location>
        <begin position="217"/>
        <end position="237"/>
    </location>
</feature>
<comment type="caution">
    <text evidence="3">The sequence shown here is derived from an EMBL/GenBank/DDBJ whole genome shotgun (WGS) entry which is preliminary data.</text>
</comment>
<dbReference type="GeneID" id="64188867"/>
<dbReference type="EMBL" id="JASNVP010000005">
    <property type="protein sequence ID" value="MDK4326208.1"/>
    <property type="molecule type" value="Genomic_DNA"/>
</dbReference>
<dbReference type="RefSeq" id="WP_018120929.1">
    <property type="nucleotide sequence ID" value="NZ_CABIYR010000001.1"/>
</dbReference>
<evidence type="ECO:0000313" key="2">
    <source>
        <dbReference type="EMBL" id="MDK4301003.1"/>
    </source>
</evidence>
<evidence type="ECO:0000313" key="4">
    <source>
        <dbReference type="Proteomes" id="UP001226160"/>
    </source>
</evidence>
<evidence type="ECO:0000313" key="3">
    <source>
        <dbReference type="EMBL" id="MDK4326208.1"/>
    </source>
</evidence>
<dbReference type="Proteomes" id="UP001243856">
    <property type="component" value="Unassembled WGS sequence"/>
</dbReference>
<accession>A0AAP4BUT0</accession>
<evidence type="ECO:0000256" key="1">
    <source>
        <dbReference type="SAM" id="MobiDB-lite"/>
    </source>
</evidence>
<keyword evidence="5" id="KW-1185">Reference proteome</keyword>
<proteinExistence type="predicted"/>
<sequence length="274" mass="28836">MEILLIVLLGVGIAFYVASRNNKKQIEQNNQNELDDARADAQRWIDRLGSQVYSIDGTDTASKQAMSDASERHNAATSALSSATTVKQARLARESALEGMHYANAAREIMGMSTGPEIPPLEGQRNAGKVTERREIDHEGEHIIASPKASDDAPHYYPGGKVAGRPVPAGWYSTRWWEPALLTGVWAMSSAMMFSMMFSGMAGVGYGAQDFESGAGEGLDGAGADGADGMDGADGGDMDGMDDMGGMDDAGMDDGGGLFGGGDDGGLFDLGFDF</sequence>
<dbReference type="EMBL" id="JASNVK010000010">
    <property type="protein sequence ID" value="MDK4301003.1"/>
    <property type="molecule type" value="Genomic_DNA"/>
</dbReference>
<protein>
    <submittedName>
        <fullName evidence="3">DUF1542 domain-containing protein</fullName>
    </submittedName>
</protein>
<feature type="compositionally biased region" description="Gly residues" evidence="1">
    <location>
        <begin position="217"/>
        <end position="226"/>
    </location>
</feature>
<evidence type="ECO:0000313" key="5">
    <source>
        <dbReference type="Proteomes" id="UP001243856"/>
    </source>
</evidence>
<dbReference type="AlphaFoldDB" id="A0AAP4BUT0"/>
<name>A0AAP4BUT0_9CORY</name>
<organism evidence="3 4">
    <name type="scientific">Corynebacterium propinquum</name>
    <dbReference type="NCBI Taxonomy" id="43769"/>
    <lineage>
        <taxon>Bacteria</taxon>
        <taxon>Bacillati</taxon>
        <taxon>Actinomycetota</taxon>
        <taxon>Actinomycetes</taxon>
        <taxon>Mycobacteriales</taxon>
        <taxon>Corynebacteriaceae</taxon>
        <taxon>Corynebacterium</taxon>
    </lineage>
</organism>
<dbReference type="Proteomes" id="UP001226160">
    <property type="component" value="Unassembled WGS sequence"/>
</dbReference>
<gene>
    <name evidence="2" type="ORF">QPX45_07060</name>
    <name evidence="3" type="ORF">QPX54_06750</name>
</gene>